<reference evidence="1" key="1">
    <citation type="journal article" date="2020" name="mSystems">
        <title>Genome- and Community-Level Interaction Insights into Carbon Utilization and Element Cycling Functions of Hydrothermarchaeota in Hydrothermal Sediment.</title>
        <authorList>
            <person name="Zhou Z."/>
            <person name="Liu Y."/>
            <person name="Xu W."/>
            <person name="Pan J."/>
            <person name="Luo Z.H."/>
            <person name="Li M."/>
        </authorList>
    </citation>
    <scope>NUCLEOTIDE SEQUENCE [LARGE SCALE GENOMIC DNA]</scope>
    <source>
        <strain evidence="1">HyVt-489</strain>
    </source>
</reference>
<dbReference type="InterPro" id="IPR042099">
    <property type="entry name" value="ANL_N_sf"/>
</dbReference>
<dbReference type="PANTHER" id="PTHR43439">
    <property type="entry name" value="PHENYLACETATE-COENZYME A LIGASE"/>
    <property type="match status" value="1"/>
</dbReference>
<dbReference type="Gene3D" id="3.40.50.12780">
    <property type="entry name" value="N-terminal domain of ligase-like"/>
    <property type="match status" value="1"/>
</dbReference>
<sequence>MGKIVDECVKHEPILAASRDEIEALQLKKLQWSVRHAYDNVPMYTKKYDAAGVHPDDLKHLDDLEKFPFTTKEDLRQSYPFNMFAVPMKDVVRIHASSGTTGKPTVVGYTKDDISTWADLVARSI</sequence>
<proteinExistence type="predicted"/>
<dbReference type="EMBL" id="DRMN01000148">
    <property type="protein sequence ID" value="HFB54714.1"/>
    <property type="molecule type" value="Genomic_DNA"/>
</dbReference>
<name>A0A7C3GAG6_9PROT</name>
<gene>
    <name evidence="1" type="ORF">ENJ46_02225</name>
</gene>
<dbReference type="GO" id="GO:0016874">
    <property type="term" value="F:ligase activity"/>
    <property type="evidence" value="ECO:0007669"/>
    <property type="project" value="UniProtKB-KW"/>
</dbReference>
<dbReference type="SUPFAM" id="SSF56801">
    <property type="entry name" value="Acetyl-CoA synthetase-like"/>
    <property type="match status" value="1"/>
</dbReference>
<evidence type="ECO:0000313" key="1">
    <source>
        <dbReference type="EMBL" id="HFB54714.1"/>
    </source>
</evidence>
<dbReference type="Proteomes" id="UP000886042">
    <property type="component" value="Unassembled WGS sequence"/>
</dbReference>
<dbReference type="PANTHER" id="PTHR43439:SF1">
    <property type="entry name" value="PHENYLACETATE-COENZYME A LIGASE"/>
    <property type="match status" value="1"/>
</dbReference>
<protein>
    <submittedName>
        <fullName evidence="1">Phenylacetate--CoA ligase</fullName>
    </submittedName>
</protein>
<dbReference type="InterPro" id="IPR051414">
    <property type="entry name" value="Adenylate-forming_Reductase"/>
</dbReference>
<feature type="non-terminal residue" evidence="1">
    <location>
        <position position="125"/>
    </location>
</feature>
<comment type="caution">
    <text evidence="1">The sequence shown here is derived from an EMBL/GenBank/DDBJ whole genome shotgun (WGS) entry which is preliminary data.</text>
</comment>
<organism evidence="1">
    <name type="scientific">Hellea balneolensis</name>
    <dbReference type="NCBI Taxonomy" id="287478"/>
    <lineage>
        <taxon>Bacteria</taxon>
        <taxon>Pseudomonadati</taxon>
        <taxon>Pseudomonadota</taxon>
        <taxon>Alphaproteobacteria</taxon>
        <taxon>Maricaulales</taxon>
        <taxon>Robiginitomaculaceae</taxon>
        <taxon>Hellea</taxon>
    </lineage>
</organism>
<accession>A0A7C3GAG6</accession>
<dbReference type="AlphaFoldDB" id="A0A7C3GAG6"/>
<keyword evidence="1" id="KW-0436">Ligase</keyword>